<dbReference type="OrthoDB" id="334412at2"/>
<accession>A0A4V3JRS5</accession>
<sequence>MILFPENKQKAERTCLAGVSEFKPCPSNCRDFFRVSNWDDSSDQSCFAFEKLEKFLEGGNSFSVGATAFQQAPADILENFSTQSEIGFDLVRYFLSISSPDQVMSTILEMDDSLLYRIVKEDFKIFQKLRKEKKVFGTETNFLDSKAAQFWNSLPPERITKFVLYCLRNKKDNIFAARFLGLMPPETLLTLRENLSLTKEEEIELYRGLEESLYEFPILFPGMYTHLLELFAEDPEIHIILSTMEGLVDRKKGLLKAGREVLRIIEASDKKNSHQEVLNYLNTLDKDAALEILGMLEEKNHIGISEKSLLSAYIKGEESEYITFGKRSVYRVK</sequence>
<comment type="caution">
    <text evidence="1">The sequence shown here is derived from an EMBL/GenBank/DDBJ whole genome shotgun (WGS) entry which is preliminary data.</text>
</comment>
<evidence type="ECO:0000313" key="1">
    <source>
        <dbReference type="EMBL" id="TGL61122.1"/>
    </source>
</evidence>
<dbReference type="AlphaFoldDB" id="A0A4V3JRS5"/>
<dbReference type="EMBL" id="RQGF01000028">
    <property type="protein sequence ID" value="TGL61122.1"/>
    <property type="molecule type" value="Genomic_DNA"/>
</dbReference>
<dbReference type="RefSeq" id="WP_135650595.1">
    <property type="nucleotide sequence ID" value="NZ_RQGF01000028.1"/>
</dbReference>
<dbReference type="Proteomes" id="UP000297762">
    <property type="component" value="Unassembled WGS sequence"/>
</dbReference>
<proteinExistence type="predicted"/>
<reference evidence="1" key="1">
    <citation type="journal article" date="2019" name="PLoS Negl. Trop. Dis.">
        <title>Revisiting the worldwide diversity of Leptospira species in the environment.</title>
        <authorList>
            <person name="Vincent A.T."/>
            <person name="Schiettekatte O."/>
            <person name="Bourhy P."/>
            <person name="Veyrier F.J."/>
            <person name="Picardeau M."/>
        </authorList>
    </citation>
    <scope>NUCLEOTIDE SEQUENCE [LARGE SCALE GENOMIC DNA]</scope>
    <source>
        <strain evidence="1">201702455</strain>
    </source>
</reference>
<evidence type="ECO:0000313" key="2">
    <source>
        <dbReference type="Proteomes" id="UP000297762"/>
    </source>
</evidence>
<protein>
    <submittedName>
        <fullName evidence="1">Uncharacterized protein</fullName>
    </submittedName>
</protein>
<name>A0A4V3JRS5_9LEPT</name>
<gene>
    <name evidence="1" type="ORF">EHQ64_13810</name>
</gene>
<organism evidence="1 2">
    <name type="scientific">Leptospira sarikeiensis</name>
    <dbReference type="NCBI Taxonomy" id="2484943"/>
    <lineage>
        <taxon>Bacteria</taxon>
        <taxon>Pseudomonadati</taxon>
        <taxon>Spirochaetota</taxon>
        <taxon>Spirochaetia</taxon>
        <taxon>Leptospirales</taxon>
        <taxon>Leptospiraceae</taxon>
        <taxon>Leptospira</taxon>
    </lineage>
</organism>
<keyword evidence="2" id="KW-1185">Reference proteome</keyword>